<dbReference type="AlphaFoldDB" id="A0A485MZL9"/>
<sequence length="123" mass="14008">MVPWPFTKTVQEAKKEDAAPAKAKAKALKAKKMVLKGGHSHKRKILLSPTFQWRNQLDHYAITKFPLTTQSAMKRIEDNNTLVFVVDVKADKHQIRQAMRKLYDTDVAKVNTLIRPDGEKAVV</sequence>
<dbReference type="Gene3D" id="3.30.70.330">
    <property type="match status" value="1"/>
</dbReference>
<dbReference type="InterPro" id="IPR013025">
    <property type="entry name" value="Ribosomal_uL23-like"/>
</dbReference>
<evidence type="ECO:0000259" key="4">
    <source>
        <dbReference type="Pfam" id="PF03939"/>
    </source>
</evidence>
<dbReference type="EMBL" id="CAAGRJ010008854">
    <property type="protein sequence ID" value="VFV26591.1"/>
    <property type="molecule type" value="Genomic_DNA"/>
</dbReference>
<feature type="domain" description="Large ribosomal subunit protein uL23 N-terminal" evidence="4">
    <location>
        <begin position="23"/>
        <end position="52"/>
    </location>
</feature>
<dbReference type="InterPro" id="IPR012677">
    <property type="entry name" value="Nucleotide-bd_a/b_plait_sf"/>
</dbReference>
<keyword evidence="3" id="KW-0687">Ribonucleoprotein</keyword>
<evidence type="ECO:0000256" key="2">
    <source>
        <dbReference type="ARBA" id="ARBA00022980"/>
    </source>
</evidence>
<dbReference type="Proteomes" id="UP000386466">
    <property type="component" value="Unassembled WGS sequence"/>
</dbReference>
<dbReference type="Pfam" id="PF00276">
    <property type="entry name" value="Ribosomal_L23"/>
    <property type="match status" value="1"/>
</dbReference>
<dbReference type="GO" id="GO:0044391">
    <property type="term" value="C:ribosomal subunit"/>
    <property type="evidence" value="ECO:0007669"/>
    <property type="project" value="UniProtKB-ARBA"/>
</dbReference>
<dbReference type="InterPro" id="IPR012678">
    <property type="entry name" value="Ribosomal_uL23/eL15/eS24_sf"/>
</dbReference>
<evidence type="ECO:0000256" key="3">
    <source>
        <dbReference type="ARBA" id="ARBA00023274"/>
    </source>
</evidence>
<dbReference type="GO" id="GO:0003735">
    <property type="term" value="F:structural constituent of ribosome"/>
    <property type="evidence" value="ECO:0007669"/>
    <property type="project" value="InterPro"/>
</dbReference>
<gene>
    <name evidence="5" type="ORF">LYPA_23C006899</name>
</gene>
<protein>
    <submittedName>
        <fullName evidence="5">Ribosomal protein l23a-like</fullName>
    </submittedName>
</protein>
<proteinExistence type="inferred from homology"/>
<evidence type="ECO:0000256" key="1">
    <source>
        <dbReference type="ARBA" id="ARBA00006700"/>
    </source>
</evidence>
<keyword evidence="2 5" id="KW-0689">Ribosomal protein</keyword>
<evidence type="ECO:0000313" key="5">
    <source>
        <dbReference type="EMBL" id="VFV26591.1"/>
    </source>
</evidence>
<dbReference type="InterPro" id="IPR005633">
    <property type="entry name" value="Ribosomal_uL23_N"/>
</dbReference>
<dbReference type="SUPFAM" id="SSF54189">
    <property type="entry name" value="Ribosomal proteins S24e, L23 and L15e"/>
    <property type="match status" value="1"/>
</dbReference>
<organism evidence="5 6">
    <name type="scientific">Lynx pardinus</name>
    <name type="common">Iberian lynx</name>
    <name type="synonym">Felis pardina</name>
    <dbReference type="NCBI Taxonomy" id="191816"/>
    <lineage>
        <taxon>Eukaryota</taxon>
        <taxon>Metazoa</taxon>
        <taxon>Chordata</taxon>
        <taxon>Craniata</taxon>
        <taxon>Vertebrata</taxon>
        <taxon>Euteleostomi</taxon>
        <taxon>Mammalia</taxon>
        <taxon>Eutheria</taxon>
        <taxon>Laurasiatheria</taxon>
        <taxon>Carnivora</taxon>
        <taxon>Feliformia</taxon>
        <taxon>Felidae</taxon>
        <taxon>Felinae</taxon>
        <taxon>Lynx</taxon>
    </lineage>
</organism>
<dbReference type="GO" id="GO:0006412">
    <property type="term" value="P:translation"/>
    <property type="evidence" value="ECO:0007669"/>
    <property type="project" value="InterPro"/>
</dbReference>
<keyword evidence="6" id="KW-1185">Reference proteome</keyword>
<name>A0A485MZL9_LYNPA</name>
<accession>A0A485MZL9</accession>
<comment type="similarity">
    <text evidence="1">Belongs to the universal ribosomal protein uL23 family.</text>
</comment>
<evidence type="ECO:0000313" key="6">
    <source>
        <dbReference type="Proteomes" id="UP000386466"/>
    </source>
</evidence>
<dbReference type="Pfam" id="PF03939">
    <property type="entry name" value="Ribosomal_L23eN"/>
    <property type="match status" value="1"/>
</dbReference>
<dbReference type="PANTHER" id="PTHR11620">
    <property type="entry name" value="60S RIBOSOMAL PROTEIN L23A"/>
    <property type="match status" value="1"/>
</dbReference>
<reference evidence="5 6" key="1">
    <citation type="submission" date="2019-01" db="EMBL/GenBank/DDBJ databases">
        <authorList>
            <person name="Alioto T."/>
            <person name="Alioto T."/>
        </authorList>
    </citation>
    <scope>NUCLEOTIDE SEQUENCE [LARGE SCALE GENOMIC DNA]</scope>
</reference>